<gene>
    <name evidence="1" type="ORF">C7K25_09750</name>
</gene>
<dbReference type="Proteomes" id="UP001170379">
    <property type="component" value="Unassembled WGS sequence"/>
</dbReference>
<reference evidence="1" key="1">
    <citation type="submission" date="2018-03" db="EMBL/GenBank/DDBJ databases">
        <authorList>
            <person name="Nunes O.C."/>
            <person name="Lopes A.R."/>
            <person name="Froufe H."/>
            <person name="Munoz-Merida A."/>
            <person name="Barroso C."/>
            <person name="Egas C."/>
        </authorList>
    </citation>
    <scope>NUCLEOTIDE SEQUENCE</scope>
    <source>
        <strain evidence="1">ON4</strain>
    </source>
</reference>
<dbReference type="InterPro" id="IPR029058">
    <property type="entry name" value="AB_hydrolase_fold"/>
</dbReference>
<name>A0ABT7C8Y5_9MICO</name>
<sequence>MAKPKRRSVRHEAKQWYRFVRWQGFQVLKQVPKWRRQARGQAIRAWTSVADSSYWVVWQVRAHEMRVTRQLFGRRATLLARPEEADPAKPVVVSLAGLLTSWEFLTPLNDALVERGFQVAVVPQLGLNTKSVQYLAEHVKRFLRTHGDLTPVVFVSHSKGGLVAKRVLLDDPDFRYAVGAVTLAAPFAGATTAKYVRGLTPLTREVVTLRPGTPAQLELEHMDAQDRRISAISPIYDEIVGLRGKVRGGSNRAVSTLGHNRLLSDPRIHGLVEREIIRLWDEWQAHSNASKTSPPTPA</sequence>
<accession>A0ABT7C8Y5</accession>
<dbReference type="Gene3D" id="3.40.50.1820">
    <property type="entry name" value="alpha/beta hydrolase"/>
    <property type="match status" value="1"/>
</dbReference>
<keyword evidence="2" id="KW-1185">Reference proteome</keyword>
<dbReference type="PANTHER" id="PTHR37946">
    <property type="entry name" value="SLL1969 PROTEIN"/>
    <property type="match status" value="1"/>
</dbReference>
<dbReference type="EMBL" id="PXVD01000014">
    <property type="protein sequence ID" value="MDJ1371647.1"/>
    <property type="molecule type" value="Genomic_DNA"/>
</dbReference>
<comment type="caution">
    <text evidence="1">The sequence shown here is derived from an EMBL/GenBank/DDBJ whole genome shotgun (WGS) entry which is preliminary data.</text>
</comment>
<dbReference type="PANTHER" id="PTHR37946:SF1">
    <property type="entry name" value="SLL1969 PROTEIN"/>
    <property type="match status" value="1"/>
</dbReference>
<reference evidence="1" key="2">
    <citation type="journal article" date="2022" name="Sci. Rep.">
        <title>In silico prediction of the enzymes involved in the degradation of the herbicide molinate by Gulosibacter molinativorax ON4T.</title>
        <authorList>
            <person name="Lopes A.R."/>
            <person name="Bunin E."/>
            <person name="Viana A.T."/>
            <person name="Froufe H."/>
            <person name="Munoz-Merida A."/>
            <person name="Pinho D."/>
            <person name="Figueiredo J."/>
            <person name="Barroso C."/>
            <person name="Vaz-Moreira I."/>
            <person name="Bellanger X."/>
            <person name="Egas C."/>
            <person name="Nunes O.C."/>
        </authorList>
    </citation>
    <scope>NUCLEOTIDE SEQUENCE</scope>
    <source>
        <strain evidence="1">ON4</strain>
    </source>
</reference>
<evidence type="ECO:0000313" key="1">
    <source>
        <dbReference type="EMBL" id="MDJ1371647.1"/>
    </source>
</evidence>
<evidence type="ECO:0000313" key="2">
    <source>
        <dbReference type="Proteomes" id="UP001170379"/>
    </source>
</evidence>
<dbReference type="SUPFAM" id="SSF53474">
    <property type="entry name" value="alpha/beta-Hydrolases"/>
    <property type="match status" value="1"/>
</dbReference>
<evidence type="ECO:0008006" key="3">
    <source>
        <dbReference type="Google" id="ProtNLM"/>
    </source>
</evidence>
<dbReference type="RefSeq" id="WP_026936968.1">
    <property type="nucleotide sequence ID" value="NZ_CP028426.1"/>
</dbReference>
<organism evidence="1 2">
    <name type="scientific">Gulosibacter molinativorax</name>
    <dbReference type="NCBI Taxonomy" id="256821"/>
    <lineage>
        <taxon>Bacteria</taxon>
        <taxon>Bacillati</taxon>
        <taxon>Actinomycetota</taxon>
        <taxon>Actinomycetes</taxon>
        <taxon>Micrococcales</taxon>
        <taxon>Microbacteriaceae</taxon>
        <taxon>Gulosibacter</taxon>
    </lineage>
</organism>
<proteinExistence type="predicted"/>
<protein>
    <recommendedName>
        <fullName evidence="3">Alpha/beta hydrolase</fullName>
    </recommendedName>
</protein>